<evidence type="ECO:0000313" key="1">
    <source>
        <dbReference type="EMBL" id="SEN24900.1"/>
    </source>
</evidence>
<name>A0A1H8EZT5_9BACT</name>
<dbReference type="STRING" id="573321.SAMN04488505_10973"/>
<gene>
    <name evidence="1" type="ORF">SAMN04488505_10973</name>
</gene>
<evidence type="ECO:0000313" key="2">
    <source>
        <dbReference type="Proteomes" id="UP000198984"/>
    </source>
</evidence>
<dbReference type="RefSeq" id="WP_156093028.1">
    <property type="nucleotide sequence ID" value="NZ_FOBB01000009.1"/>
</dbReference>
<reference evidence="1 2" key="1">
    <citation type="submission" date="2016-10" db="EMBL/GenBank/DDBJ databases">
        <authorList>
            <person name="de Groot N.N."/>
        </authorList>
    </citation>
    <scope>NUCLEOTIDE SEQUENCE [LARGE SCALE GENOMIC DNA]</scope>
    <source>
        <strain evidence="1 2">DSM 21039</strain>
    </source>
</reference>
<protein>
    <submittedName>
        <fullName evidence="1">Uncharacterized protein</fullName>
    </submittedName>
</protein>
<dbReference type="Proteomes" id="UP000198984">
    <property type="component" value="Unassembled WGS sequence"/>
</dbReference>
<keyword evidence="2" id="KW-1185">Reference proteome</keyword>
<organism evidence="1 2">
    <name type="scientific">Chitinophaga rupis</name>
    <dbReference type="NCBI Taxonomy" id="573321"/>
    <lineage>
        <taxon>Bacteria</taxon>
        <taxon>Pseudomonadati</taxon>
        <taxon>Bacteroidota</taxon>
        <taxon>Chitinophagia</taxon>
        <taxon>Chitinophagales</taxon>
        <taxon>Chitinophagaceae</taxon>
        <taxon>Chitinophaga</taxon>
    </lineage>
</organism>
<dbReference type="AlphaFoldDB" id="A0A1H8EZT5"/>
<dbReference type="InterPro" id="IPR058238">
    <property type="entry name" value="Lant_leader_dom"/>
</dbReference>
<dbReference type="EMBL" id="FOBB01000009">
    <property type="protein sequence ID" value="SEN24900.1"/>
    <property type="molecule type" value="Genomic_DNA"/>
</dbReference>
<accession>A0A1H8EZT5</accession>
<proteinExistence type="predicted"/>
<dbReference type="NCBIfam" id="NF038153">
    <property type="entry name" value="lant_leader_L1a"/>
    <property type="match status" value="1"/>
</dbReference>
<sequence length="57" mass="6144">MKKQSQKKLTLGKITVASLTKADQQMVKGGLPIDFTKRSVCADACCASDINAQCRTL</sequence>